<dbReference type="SMART" id="SM00387">
    <property type="entry name" value="HATPase_c"/>
    <property type="match status" value="1"/>
</dbReference>
<dbReference type="CDD" id="cd00130">
    <property type="entry name" value="PAS"/>
    <property type="match status" value="1"/>
</dbReference>
<dbReference type="EMBL" id="CP064781">
    <property type="protein sequence ID" value="QRJ65244.1"/>
    <property type="molecule type" value="Genomic_DNA"/>
</dbReference>
<dbReference type="SMART" id="SM00388">
    <property type="entry name" value="HisKA"/>
    <property type="match status" value="1"/>
</dbReference>
<dbReference type="SMART" id="SM00448">
    <property type="entry name" value="REC"/>
    <property type="match status" value="2"/>
</dbReference>
<protein>
    <recommendedName>
        <fullName evidence="15">Virulence sensor protein BvgS</fullName>
        <ecNumber evidence="3">2.7.13.3</ecNumber>
    </recommendedName>
</protein>
<evidence type="ECO:0000256" key="7">
    <source>
        <dbReference type="ARBA" id="ARBA00022692"/>
    </source>
</evidence>
<dbReference type="KEGG" id="ares:IWH25_07905"/>
<dbReference type="PANTHER" id="PTHR45339">
    <property type="entry name" value="HYBRID SIGNAL TRANSDUCTION HISTIDINE KINASE J"/>
    <property type="match status" value="1"/>
</dbReference>
<keyword evidence="4" id="KW-1003">Cell membrane</keyword>
<organism evidence="22 23">
    <name type="scientific">Azospira restricta</name>
    <dbReference type="NCBI Taxonomy" id="404405"/>
    <lineage>
        <taxon>Bacteria</taxon>
        <taxon>Pseudomonadati</taxon>
        <taxon>Pseudomonadota</taxon>
        <taxon>Betaproteobacteria</taxon>
        <taxon>Rhodocyclales</taxon>
        <taxon>Rhodocyclaceae</taxon>
        <taxon>Azospira</taxon>
    </lineage>
</organism>
<keyword evidence="5 17" id="KW-0597">Phosphoprotein</keyword>
<dbReference type="NCBIfam" id="TIGR00229">
    <property type="entry name" value="sensory_box"/>
    <property type="match status" value="1"/>
</dbReference>
<dbReference type="InterPro" id="IPR008207">
    <property type="entry name" value="Sig_transdc_His_kin_Hpt_dom"/>
</dbReference>
<evidence type="ECO:0000256" key="6">
    <source>
        <dbReference type="ARBA" id="ARBA00022679"/>
    </source>
</evidence>
<dbReference type="GO" id="GO:0000155">
    <property type="term" value="F:phosphorelay sensor kinase activity"/>
    <property type="evidence" value="ECO:0007669"/>
    <property type="project" value="InterPro"/>
</dbReference>
<dbReference type="AlphaFoldDB" id="A0A974SRT5"/>
<comment type="subcellular location">
    <subcellularLocation>
        <location evidence="2">Cell membrane</location>
        <topology evidence="2">Multi-pass membrane protein</topology>
    </subcellularLocation>
</comment>
<evidence type="ECO:0000256" key="13">
    <source>
        <dbReference type="ARBA" id="ARBA00023136"/>
    </source>
</evidence>
<comment type="function">
    <text evidence="14">Member of the two-component regulatory system BvgS/BvgA. Phosphorylates BvgA via a four-step phosphorelay in response to environmental signals.</text>
</comment>
<dbReference type="GO" id="GO:0005524">
    <property type="term" value="F:ATP binding"/>
    <property type="evidence" value="ECO:0007669"/>
    <property type="project" value="UniProtKB-KW"/>
</dbReference>
<keyword evidence="9" id="KW-0418">Kinase</keyword>
<sequence length="792" mass="86469">MPTNADSVPLTAEQLRGIVSIADDAIICFDRGFRTILFNHGAERIFGWCEGEVLGREIDLFLPPRYRAEHAQLVEGFHRSGEVARRMSQRRPIFAVRKDGSEFPAEASISKLGTEADSIYTVILRDISARVARERELEAAKEAAEAAMQAKSMFLANMSHEIRTPLNAVIGMTSLLLNTPINDEQRDYTETVRASSETLLTIINDILDYSKIEIGKLDVERQPVDLRRCLEESLDLISAEAGEKNINLAYFIDDSVPASLVSDATRLRQILVNLLSNAIKFTHRGEVVVTVAGSELDDGRHEICFAVRDTGIGIADEKLPLLFQSFTQVDASTTRKYGGTGLGLAISKRLAEIMGGRMWVDSEVGAGSTFSFTIVAEAAGSQLANHFLQEHSSSLAGRRVLIVDDNATNRRILVKQALVWGMLPSAAASGIEALDFVRHGHAFDVGILDMSMPEMDGLSLAREIRKHRDAQALPLVMLTSVAGRPRETALDEAMFAAYLNKPIKPSALLDALLHAMRIAAPADQPPAPRGLPRLADTLPLTILVAEDNTVNQKVVQQMLAHLGYRADLVASGLEVLDALERQNYDVVLMDVHMPEMDGLEATRRLKMRFAEAAAPRVIAMTANAMPGDREKCLAAGMDDYVSKPVELADIRAVLRRAAHPAATPAVADEAPAAAAPPVIDRKRIAHLMELQDDSNPHLVGGIIEMFCHDSPQHLDTIAEAIRKGDAMQLDHAAHRYLSSIENLGALRMRDVCMALERLGRDGTTEGAGPLLEALRAEFAAARRQLAELSTGL</sequence>
<dbReference type="PRINTS" id="PR00344">
    <property type="entry name" value="BCTRLSENSOR"/>
</dbReference>
<evidence type="ECO:0000256" key="11">
    <source>
        <dbReference type="ARBA" id="ARBA00022989"/>
    </source>
</evidence>
<dbReference type="InterPro" id="IPR036890">
    <property type="entry name" value="HATPase_C_sf"/>
</dbReference>
<keyword evidence="7" id="KW-0812">Transmembrane</keyword>
<dbReference type="InterPro" id="IPR001789">
    <property type="entry name" value="Sig_transdc_resp-reg_receiver"/>
</dbReference>
<keyword evidence="23" id="KW-1185">Reference proteome</keyword>
<dbReference type="PROSITE" id="PS50894">
    <property type="entry name" value="HPT"/>
    <property type="match status" value="1"/>
</dbReference>
<evidence type="ECO:0000256" key="16">
    <source>
        <dbReference type="PROSITE-ProRule" id="PRU00110"/>
    </source>
</evidence>
<dbReference type="Pfam" id="PF01627">
    <property type="entry name" value="Hpt"/>
    <property type="match status" value="1"/>
</dbReference>
<dbReference type="Pfam" id="PF13426">
    <property type="entry name" value="PAS_9"/>
    <property type="match status" value="1"/>
</dbReference>
<feature type="domain" description="Response regulatory" evidence="19">
    <location>
        <begin position="399"/>
        <end position="516"/>
    </location>
</feature>
<dbReference type="InterPro" id="IPR000014">
    <property type="entry name" value="PAS"/>
</dbReference>
<evidence type="ECO:0000256" key="5">
    <source>
        <dbReference type="ARBA" id="ARBA00022553"/>
    </source>
</evidence>
<feature type="modified residue" description="4-aspartylphosphate" evidence="17">
    <location>
        <position position="449"/>
    </location>
</feature>
<keyword evidence="12" id="KW-0902">Two-component regulatory system</keyword>
<dbReference type="Gene3D" id="3.30.565.10">
    <property type="entry name" value="Histidine kinase-like ATPase, C-terminal domain"/>
    <property type="match status" value="1"/>
</dbReference>
<keyword evidence="8" id="KW-0547">Nucleotide-binding</keyword>
<keyword evidence="10" id="KW-0067">ATP-binding</keyword>
<evidence type="ECO:0000259" key="21">
    <source>
        <dbReference type="PROSITE" id="PS50894"/>
    </source>
</evidence>
<dbReference type="CDD" id="cd17546">
    <property type="entry name" value="REC_hyHK_CKI1_RcsC-like"/>
    <property type="match status" value="1"/>
</dbReference>
<evidence type="ECO:0000256" key="17">
    <source>
        <dbReference type="PROSITE-ProRule" id="PRU00169"/>
    </source>
</evidence>
<reference evidence="22" key="1">
    <citation type="submission" date="2020-11" db="EMBL/GenBank/DDBJ databases">
        <title>Azospira restricta DSM 18626 genome sequence.</title>
        <authorList>
            <person name="Moe W.M."/>
        </authorList>
    </citation>
    <scope>NUCLEOTIDE SEQUENCE</scope>
    <source>
        <strain evidence="22">DSM 18626</strain>
    </source>
</reference>
<evidence type="ECO:0000256" key="14">
    <source>
        <dbReference type="ARBA" id="ARBA00058004"/>
    </source>
</evidence>
<dbReference type="FunFam" id="1.10.287.130:FF:000003">
    <property type="entry name" value="Histidine kinase"/>
    <property type="match status" value="1"/>
</dbReference>
<dbReference type="SMART" id="SM00091">
    <property type="entry name" value="PAS"/>
    <property type="match status" value="1"/>
</dbReference>
<dbReference type="Gene3D" id="1.20.120.160">
    <property type="entry name" value="HPT domain"/>
    <property type="match status" value="1"/>
</dbReference>
<evidence type="ECO:0000259" key="18">
    <source>
        <dbReference type="PROSITE" id="PS50109"/>
    </source>
</evidence>
<dbReference type="GO" id="GO:0005886">
    <property type="term" value="C:plasma membrane"/>
    <property type="evidence" value="ECO:0007669"/>
    <property type="project" value="UniProtKB-SubCell"/>
</dbReference>
<dbReference type="InterPro" id="IPR004358">
    <property type="entry name" value="Sig_transdc_His_kin-like_C"/>
</dbReference>
<dbReference type="InterPro" id="IPR011006">
    <property type="entry name" value="CheY-like_superfamily"/>
</dbReference>
<feature type="modified residue" description="4-aspartylphosphate" evidence="17">
    <location>
        <position position="590"/>
    </location>
</feature>
<evidence type="ECO:0000259" key="19">
    <source>
        <dbReference type="PROSITE" id="PS50110"/>
    </source>
</evidence>
<dbReference type="Pfam" id="PF00512">
    <property type="entry name" value="HisKA"/>
    <property type="match status" value="1"/>
</dbReference>
<comment type="catalytic activity">
    <reaction evidence="1">
        <text>ATP + protein L-histidine = ADP + protein N-phospho-L-histidine.</text>
        <dbReference type="EC" id="2.7.13.3"/>
    </reaction>
</comment>
<evidence type="ECO:0000256" key="10">
    <source>
        <dbReference type="ARBA" id="ARBA00022840"/>
    </source>
</evidence>
<dbReference type="Gene3D" id="1.10.287.130">
    <property type="match status" value="1"/>
</dbReference>
<dbReference type="FunFam" id="3.30.565.10:FF:000010">
    <property type="entry name" value="Sensor histidine kinase RcsC"/>
    <property type="match status" value="1"/>
</dbReference>
<feature type="modified residue" description="Phosphohistidine" evidence="16">
    <location>
        <position position="734"/>
    </location>
</feature>
<feature type="domain" description="Response regulatory" evidence="19">
    <location>
        <begin position="541"/>
        <end position="658"/>
    </location>
</feature>
<evidence type="ECO:0000259" key="20">
    <source>
        <dbReference type="PROSITE" id="PS50112"/>
    </source>
</evidence>
<accession>A0A974SRT5</accession>
<dbReference type="SUPFAM" id="SSF55785">
    <property type="entry name" value="PYP-like sensor domain (PAS domain)"/>
    <property type="match status" value="1"/>
</dbReference>
<proteinExistence type="predicted"/>
<dbReference type="SUPFAM" id="SSF55874">
    <property type="entry name" value="ATPase domain of HSP90 chaperone/DNA topoisomerase II/histidine kinase"/>
    <property type="match status" value="1"/>
</dbReference>
<dbReference type="RefSeq" id="WP_203388770.1">
    <property type="nucleotide sequence ID" value="NZ_CP064781.1"/>
</dbReference>
<name>A0A974SRT5_9RHOO</name>
<dbReference type="InterPro" id="IPR036641">
    <property type="entry name" value="HPT_dom_sf"/>
</dbReference>
<feature type="domain" description="Histidine kinase" evidence="18">
    <location>
        <begin position="157"/>
        <end position="378"/>
    </location>
</feature>
<dbReference type="InterPro" id="IPR003594">
    <property type="entry name" value="HATPase_dom"/>
</dbReference>
<dbReference type="Gene3D" id="3.30.450.20">
    <property type="entry name" value="PAS domain"/>
    <property type="match status" value="1"/>
</dbReference>
<dbReference type="PANTHER" id="PTHR45339:SF1">
    <property type="entry name" value="HYBRID SIGNAL TRANSDUCTION HISTIDINE KINASE J"/>
    <property type="match status" value="1"/>
</dbReference>
<evidence type="ECO:0000256" key="12">
    <source>
        <dbReference type="ARBA" id="ARBA00023012"/>
    </source>
</evidence>
<gene>
    <name evidence="22" type="ORF">IWH25_07905</name>
</gene>
<dbReference type="SUPFAM" id="SSF52172">
    <property type="entry name" value="CheY-like"/>
    <property type="match status" value="2"/>
</dbReference>
<feature type="domain" description="PAS" evidence="20">
    <location>
        <begin position="11"/>
        <end position="63"/>
    </location>
</feature>
<evidence type="ECO:0000313" key="23">
    <source>
        <dbReference type="Proteomes" id="UP000663444"/>
    </source>
</evidence>
<evidence type="ECO:0000256" key="8">
    <source>
        <dbReference type="ARBA" id="ARBA00022741"/>
    </source>
</evidence>
<dbReference type="InterPro" id="IPR003661">
    <property type="entry name" value="HisK_dim/P_dom"/>
</dbReference>
<keyword evidence="6" id="KW-0808">Transferase</keyword>
<evidence type="ECO:0000313" key="22">
    <source>
        <dbReference type="EMBL" id="QRJ65244.1"/>
    </source>
</evidence>
<dbReference type="Gene3D" id="3.40.50.2300">
    <property type="match status" value="2"/>
</dbReference>
<evidence type="ECO:0000256" key="4">
    <source>
        <dbReference type="ARBA" id="ARBA00022475"/>
    </source>
</evidence>
<dbReference type="Pfam" id="PF02518">
    <property type="entry name" value="HATPase_c"/>
    <property type="match status" value="1"/>
</dbReference>
<evidence type="ECO:0000256" key="1">
    <source>
        <dbReference type="ARBA" id="ARBA00000085"/>
    </source>
</evidence>
<dbReference type="CDD" id="cd16922">
    <property type="entry name" value="HATPase_EvgS-ArcB-TorS-like"/>
    <property type="match status" value="1"/>
</dbReference>
<dbReference type="CDD" id="cd00082">
    <property type="entry name" value="HisKA"/>
    <property type="match status" value="1"/>
</dbReference>
<dbReference type="PROSITE" id="PS50109">
    <property type="entry name" value="HIS_KIN"/>
    <property type="match status" value="1"/>
</dbReference>
<evidence type="ECO:0000256" key="9">
    <source>
        <dbReference type="ARBA" id="ARBA00022777"/>
    </source>
</evidence>
<evidence type="ECO:0000256" key="2">
    <source>
        <dbReference type="ARBA" id="ARBA00004651"/>
    </source>
</evidence>
<dbReference type="Pfam" id="PF00072">
    <property type="entry name" value="Response_reg"/>
    <property type="match status" value="2"/>
</dbReference>
<keyword evidence="11" id="KW-1133">Transmembrane helix</keyword>
<dbReference type="EC" id="2.7.13.3" evidence="3"/>
<dbReference type="InterPro" id="IPR035965">
    <property type="entry name" value="PAS-like_dom_sf"/>
</dbReference>
<dbReference type="InterPro" id="IPR005467">
    <property type="entry name" value="His_kinase_dom"/>
</dbReference>
<feature type="domain" description="HPt" evidence="21">
    <location>
        <begin position="695"/>
        <end position="788"/>
    </location>
</feature>
<keyword evidence="13" id="KW-0472">Membrane</keyword>
<dbReference type="Proteomes" id="UP000663444">
    <property type="component" value="Chromosome"/>
</dbReference>
<dbReference type="PROSITE" id="PS50112">
    <property type="entry name" value="PAS"/>
    <property type="match status" value="1"/>
</dbReference>
<dbReference type="PROSITE" id="PS50110">
    <property type="entry name" value="RESPONSE_REGULATORY"/>
    <property type="match status" value="2"/>
</dbReference>
<evidence type="ECO:0000256" key="3">
    <source>
        <dbReference type="ARBA" id="ARBA00012438"/>
    </source>
</evidence>
<dbReference type="SUPFAM" id="SSF47384">
    <property type="entry name" value="Homodimeric domain of signal transducing histidine kinase"/>
    <property type="match status" value="1"/>
</dbReference>
<evidence type="ECO:0000256" key="15">
    <source>
        <dbReference type="ARBA" id="ARBA00070152"/>
    </source>
</evidence>
<dbReference type="InterPro" id="IPR036097">
    <property type="entry name" value="HisK_dim/P_sf"/>
</dbReference>
<dbReference type="SUPFAM" id="SSF47226">
    <property type="entry name" value="Histidine-containing phosphotransfer domain, HPT domain"/>
    <property type="match status" value="1"/>
</dbReference>